<evidence type="ECO:0000256" key="1">
    <source>
        <dbReference type="SAM" id="Phobius"/>
    </source>
</evidence>
<evidence type="ECO:0000313" key="3">
    <source>
        <dbReference type="Proteomes" id="UP000239001"/>
    </source>
</evidence>
<dbReference type="Proteomes" id="UP000239001">
    <property type="component" value="Unassembled WGS sequence"/>
</dbReference>
<proteinExistence type="predicted"/>
<gene>
    <name evidence="2" type="ORF">C7H19_21325</name>
</gene>
<dbReference type="RefSeq" id="WP_106458934.1">
    <property type="nucleotide sequence ID" value="NZ_PXOH01000036.1"/>
</dbReference>
<comment type="caution">
    <text evidence="2">The sequence shown here is derived from an EMBL/GenBank/DDBJ whole genome shotgun (WGS) entry which is preliminary data.</text>
</comment>
<evidence type="ECO:0000313" key="2">
    <source>
        <dbReference type="EMBL" id="PSF32669.1"/>
    </source>
</evidence>
<protein>
    <submittedName>
        <fullName evidence="2">Uncharacterized protein</fullName>
    </submittedName>
</protein>
<keyword evidence="1" id="KW-0812">Transmembrane</keyword>
<keyword evidence="1" id="KW-0472">Membrane</keyword>
<keyword evidence="1" id="KW-1133">Transmembrane helix</keyword>
<feature type="transmembrane region" description="Helical" evidence="1">
    <location>
        <begin position="96"/>
        <end position="119"/>
    </location>
</feature>
<feature type="transmembrane region" description="Helical" evidence="1">
    <location>
        <begin position="42"/>
        <end position="66"/>
    </location>
</feature>
<reference evidence="2 3" key="2">
    <citation type="submission" date="2018-03" db="EMBL/GenBank/DDBJ databases">
        <authorList>
            <person name="Keele B.F."/>
        </authorList>
    </citation>
    <scope>NUCLEOTIDE SEQUENCE [LARGE SCALE GENOMIC DNA]</scope>
    <source>
        <strain evidence="2 3">CCALA 016</strain>
    </source>
</reference>
<sequence>MEDAAVYIFLFLFTVSLSGIIAIIYSVFWQMRFHNEKGGSKVALYSIFGGCIAAIAGVIIGNWYAYYRIILPVEIRLEPGDSLSATQQTANVSASLVYIFLGWLIGIILGSIAGGMIGWRRSLKRLKRR</sequence>
<accession>A0A2T1LSE1</accession>
<organism evidence="2 3">
    <name type="scientific">Aphanothece hegewaldii CCALA 016</name>
    <dbReference type="NCBI Taxonomy" id="2107694"/>
    <lineage>
        <taxon>Bacteria</taxon>
        <taxon>Bacillati</taxon>
        <taxon>Cyanobacteriota</taxon>
        <taxon>Cyanophyceae</taxon>
        <taxon>Oscillatoriophycideae</taxon>
        <taxon>Chroococcales</taxon>
        <taxon>Aphanothecaceae</taxon>
        <taxon>Aphanothece</taxon>
    </lineage>
</organism>
<name>A0A2T1LSE1_9CHRO</name>
<feature type="transmembrane region" description="Helical" evidence="1">
    <location>
        <begin position="6"/>
        <end position="30"/>
    </location>
</feature>
<keyword evidence="3" id="KW-1185">Reference proteome</keyword>
<reference evidence="2 3" key="1">
    <citation type="submission" date="2018-03" db="EMBL/GenBank/DDBJ databases">
        <title>The ancient ancestry and fast evolution of plastids.</title>
        <authorList>
            <person name="Moore K.R."/>
            <person name="Magnabosco C."/>
            <person name="Momper L."/>
            <person name="Gold D.A."/>
            <person name="Bosak T."/>
            <person name="Fournier G.P."/>
        </authorList>
    </citation>
    <scope>NUCLEOTIDE SEQUENCE [LARGE SCALE GENOMIC DNA]</scope>
    <source>
        <strain evidence="2 3">CCALA 016</strain>
    </source>
</reference>
<dbReference type="AlphaFoldDB" id="A0A2T1LSE1"/>
<dbReference type="EMBL" id="PXOH01000036">
    <property type="protein sequence ID" value="PSF32669.1"/>
    <property type="molecule type" value="Genomic_DNA"/>
</dbReference>